<dbReference type="Proteomes" id="UP000675379">
    <property type="component" value="Unassembled WGS sequence"/>
</dbReference>
<sequence>MKREQIEKNYMKLEQLKEYERLKEKLIAGVGMWWAIITPKHTRDNGTHITDDNSRKRFMAWLENEIGILKNEIGLEDEK</sequence>
<reference evidence="1" key="1">
    <citation type="submission" date="2021-04" db="EMBL/GenBank/DDBJ databases">
        <title>Proteiniclasticum sedimins sp. nov., an obligate anaerobic bacterium isolated from anaerobic sludge.</title>
        <authorList>
            <person name="Liu J."/>
        </authorList>
    </citation>
    <scope>NUCLEOTIDE SEQUENCE</scope>
    <source>
        <strain evidence="1">BAD-10</strain>
    </source>
</reference>
<keyword evidence="2" id="KW-1185">Reference proteome</keyword>
<accession>A0A941CP99</accession>
<organism evidence="1 2">
    <name type="scientific">Proteiniclasticum sediminis</name>
    <dbReference type="NCBI Taxonomy" id="2804028"/>
    <lineage>
        <taxon>Bacteria</taxon>
        <taxon>Bacillati</taxon>
        <taxon>Bacillota</taxon>
        <taxon>Clostridia</taxon>
        <taxon>Eubacteriales</taxon>
        <taxon>Clostridiaceae</taxon>
        <taxon>Proteiniclasticum</taxon>
    </lineage>
</organism>
<dbReference type="EMBL" id="JAGSCS010000004">
    <property type="protein sequence ID" value="MBR0575717.1"/>
    <property type="molecule type" value="Genomic_DNA"/>
</dbReference>
<evidence type="ECO:0000313" key="1">
    <source>
        <dbReference type="EMBL" id="MBR0575717.1"/>
    </source>
</evidence>
<proteinExistence type="predicted"/>
<comment type="caution">
    <text evidence="1">The sequence shown here is derived from an EMBL/GenBank/DDBJ whole genome shotgun (WGS) entry which is preliminary data.</text>
</comment>
<gene>
    <name evidence="1" type="ORF">KCG48_05095</name>
</gene>
<dbReference type="AlphaFoldDB" id="A0A941CP99"/>
<name>A0A941CP99_9CLOT</name>
<dbReference type="RefSeq" id="WP_211800282.1">
    <property type="nucleotide sequence ID" value="NZ_JAGSCS010000004.1"/>
</dbReference>
<protein>
    <submittedName>
        <fullName evidence="1">Uncharacterized protein</fullName>
    </submittedName>
</protein>
<evidence type="ECO:0000313" key="2">
    <source>
        <dbReference type="Proteomes" id="UP000675379"/>
    </source>
</evidence>